<feature type="binding site" evidence="7">
    <location>
        <position position="143"/>
    </location>
    <ligand>
        <name>Zn(2+)</name>
        <dbReference type="ChEBI" id="CHEBI:29105"/>
        <label>1</label>
    </ligand>
</feature>
<feature type="binding site" evidence="7">
    <location>
        <position position="143"/>
    </location>
    <ligand>
        <name>Zn(2+)</name>
        <dbReference type="ChEBI" id="CHEBI:29105"/>
        <label>2</label>
    </ligand>
</feature>
<dbReference type="InterPro" id="IPR036237">
    <property type="entry name" value="Xyl_isomerase-like_sf"/>
</dbReference>
<organism evidence="9 10">
    <name type="scientific">candidate division CPR3 bacterium GW2011_GWF2_35_18</name>
    <dbReference type="NCBI Taxonomy" id="1618350"/>
    <lineage>
        <taxon>Bacteria</taxon>
        <taxon>Bacteria division CPR3</taxon>
    </lineage>
</organism>
<protein>
    <recommendedName>
        <fullName evidence="7">Probable endonuclease 4</fullName>
        <ecNumber evidence="7">3.1.21.2</ecNumber>
    </recommendedName>
    <alternativeName>
        <fullName evidence="7">Endodeoxyribonuclease IV</fullName>
    </alternativeName>
    <alternativeName>
        <fullName evidence="7">Endonuclease IV</fullName>
    </alternativeName>
</protein>
<dbReference type="GO" id="GO:0008081">
    <property type="term" value="F:phosphoric diester hydrolase activity"/>
    <property type="evidence" value="ECO:0007669"/>
    <property type="project" value="TreeGrafter"/>
</dbReference>
<feature type="binding site" evidence="7">
    <location>
        <position position="67"/>
    </location>
    <ligand>
        <name>Zn(2+)</name>
        <dbReference type="ChEBI" id="CHEBI:29105"/>
        <label>1</label>
    </ligand>
</feature>
<proteinExistence type="inferred from homology"/>
<dbReference type="InterPro" id="IPR013022">
    <property type="entry name" value="Xyl_isomerase-like_TIM-brl"/>
</dbReference>
<dbReference type="GO" id="GO:0003677">
    <property type="term" value="F:DNA binding"/>
    <property type="evidence" value="ECO:0007669"/>
    <property type="project" value="InterPro"/>
</dbReference>
<dbReference type="FunFam" id="3.20.20.150:FF:000001">
    <property type="entry name" value="Probable endonuclease 4"/>
    <property type="match status" value="1"/>
</dbReference>
<feature type="domain" description="Xylose isomerase-like TIM barrel" evidence="8">
    <location>
        <begin position="22"/>
        <end position="275"/>
    </location>
</feature>
<dbReference type="SUPFAM" id="SSF51658">
    <property type="entry name" value="Xylose isomerase-like"/>
    <property type="match status" value="1"/>
</dbReference>
<dbReference type="AlphaFoldDB" id="A0A0G0BKW3"/>
<dbReference type="GO" id="GO:0008270">
    <property type="term" value="F:zinc ion binding"/>
    <property type="evidence" value="ECO:0007669"/>
    <property type="project" value="UniProtKB-UniRule"/>
</dbReference>
<dbReference type="HAMAP" id="MF_00152">
    <property type="entry name" value="Nfo"/>
    <property type="match status" value="1"/>
</dbReference>
<comment type="catalytic activity">
    <reaction evidence="7">
        <text>Endonucleolytic cleavage to 5'-phosphooligonucleotide end-products.</text>
        <dbReference type="EC" id="3.1.21.2"/>
    </reaction>
</comment>
<feature type="binding site" evidence="7">
    <location>
        <position position="257"/>
    </location>
    <ligand>
        <name>Zn(2+)</name>
        <dbReference type="ChEBI" id="CHEBI:29105"/>
        <label>2</label>
    </ligand>
</feature>
<evidence type="ECO:0000256" key="2">
    <source>
        <dbReference type="ARBA" id="ARBA00022723"/>
    </source>
</evidence>
<dbReference type="InterPro" id="IPR001719">
    <property type="entry name" value="AP_endonuc_2"/>
</dbReference>
<feature type="binding site" evidence="7">
    <location>
        <position position="177"/>
    </location>
    <ligand>
        <name>Zn(2+)</name>
        <dbReference type="ChEBI" id="CHEBI:29105"/>
        <label>2</label>
    </ligand>
</feature>
<comment type="cofactor">
    <cofactor evidence="7">
        <name>Zn(2+)</name>
        <dbReference type="ChEBI" id="CHEBI:29105"/>
    </cofactor>
    <text evidence="7">Binds 3 Zn(2+) ions.</text>
</comment>
<keyword evidence="6 7" id="KW-0234">DNA repair</keyword>
<evidence type="ECO:0000256" key="5">
    <source>
        <dbReference type="ARBA" id="ARBA00022833"/>
    </source>
</evidence>
<evidence type="ECO:0000313" key="10">
    <source>
        <dbReference type="Proteomes" id="UP000034581"/>
    </source>
</evidence>
<keyword evidence="4 7" id="KW-0378">Hydrolase</keyword>
<dbReference type="PATRIC" id="fig|1618350.3.peg.23"/>
<dbReference type="EC" id="3.1.21.2" evidence="7"/>
<name>A0A0G0BKW3_UNCC3</name>
<comment type="caution">
    <text evidence="9">The sequence shown here is derived from an EMBL/GenBank/DDBJ whole genome shotgun (WGS) entry which is preliminary data.</text>
</comment>
<evidence type="ECO:0000256" key="6">
    <source>
        <dbReference type="ARBA" id="ARBA00023204"/>
    </source>
</evidence>
<reference evidence="9 10" key="1">
    <citation type="journal article" date="2015" name="Nature">
        <title>rRNA introns, odd ribosomes, and small enigmatic genomes across a large radiation of phyla.</title>
        <authorList>
            <person name="Brown C.T."/>
            <person name="Hug L.A."/>
            <person name="Thomas B.C."/>
            <person name="Sharon I."/>
            <person name="Castelle C.J."/>
            <person name="Singh A."/>
            <person name="Wilkins M.J."/>
            <person name="Williams K.H."/>
            <person name="Banfield J.F."/>
        </authorList>
    </citation>
    <scope>NUCLEOTIDE SEQUENCE [LARGE SCALE GENOMIC DNA]</scope>
</reference>
<feature type="binding site" evidence="7">
    <location>
        <position position="227"/>
    </location>
    <ligand>
        <name>Zn(2+)</name>
        <dbReference type="ChEBI" id="CHEBI:29105"/>
        <label>3</label>
    </ligand>
</feature>
<dbReference type="EMBL" id="LBQB01000001">
    <property type="protein sequence ID" value="KKP70114.1"/>
    <property type="molecule type" value="Genomic_DNA"/>
</dbReference>
<feature type="binding site" evidence="7">
    <location>
        <position position="225"/>
    </location>
    <ligand>
        <name>Zn(2+)</name>
        <dbReference type="ChEBI" id="CHEBI:29105"/>
        <label>3</label>
    </ligand>
</feature>
<evidence type="ECO:0000313" key="9">
    <source>
        <dbReference type="EMBL" id="KKP70114.1"/>
    </source>
</evidence>
<dbReference type="PROSITE" id="PS00729">
    <property type="entry name" value="AP_NUCLEASE_F2_1"/>
    <property type="match status" value="1"/>
</dbReference>
<dbReference type="GO" id="GO:0006284">
    <property type="term" value="P:base-excision repair"/>
    <property type="evidence" value="ECO:0007669"/>
    <property type="project" value="TreeGrafter"/>
</dbReference>
<dbReference type="Proteomes" id="UP000034581">
    <property type="component" value="Unassembled WGS sequence"/>
</dbReference>
<keyword evidence="7" id="KW-0540">Nuclease</keyword>
<feature type="binding site" evidence="7">
    <location>
        <position position="180"/>
    </location>
    <ligand>
        <name>Zn(2+)</name>
        <dbReference type="ChEBI" id="CHEBI:29105"/>
        <label>3</label>
    </ligand>
</feature>
<accession>A0A0G0BKW3</accession>
<dbReference type="STRING" id="1618350.UR67_C0001G0023"/>
<dbReference type="NCBIfam" id="TIGR00587">
    <property type="entry name" value="nfo"/>
    <property type="match status" value="1"/>
</dbReference>
<keyword evidence="2 7" id="KW-0479">Metal-binding</keyword>
<keyword evidence="7 9" id="KW-0255">Endonuclease</keyword>
<dbReference type="GO" id="GO:0008833">
    <property type="term" value="F:deoxyribonuclease IV (phage-T4-induced) activity"/>
    <property type="evidence" value="ECO:0007669"/>
    <property type="project" value="UniProtKB-UniRule"/>
</dbReference>
<feature type="binding site" evidence="7">
    <location>
        <position position="107"/>
    </location>
    <ligand>
        <name>Zn(2+)</name>
        <dbReference type="ChEBI" id="CHEBI:29105"/>
        <label>1</label>
    </ligand>
</feature>
<keyword evidence="5 7" id="KW-0862">Zinc</keyword>
<evidence type="ECO:0000256" key="7">
    <source>
        <dbReference type="HAMAP-Rule" id="MF_00152"/>
    </source>
</evidence>
<keyword evidence="3 7" id="KW-0227">DNA damage</keyword>
<dbReference type="InterPro" id="IPR018246">
    <property type="entry name" value="AP_endonuc_F2_Zn_BS"/>
</dbReference>
<evidence type="ECO:0000256" key="1">
    <source>
        <dbReference type="ARBA" id="ARBA00005340"/>
    </source>
</evidence>
<dbReference type="SMART" id="SM00518">
    <property type="entry name" value="AP2Ec"/>
    <property type="match status" value="1"/>
</dbReference>
<dbReference type="PROSITE" id="PS00731">
    <property type="entry name" value="AP_NUCLEASE_F2_3"/>
    <property type="match status" value="1"/>
</dbReference>
<evidence type="ECO:0000259" key="8">
    <source>
        <dbReference type="Pfam" id="PF01261"/>
    </source>
</evidence>
<evidence type="ECO:0000256" key="3">
    <source>
        <dbReference type="ARBA" id="ARBA00022763"/>
    </source>
</evidence>
<dbReference type="Pfam" id="PF01261">
    <property type="entry name" value="AP_endonuc_2"/>
    <property type="match status" value="1"/>
</dbReference>
<dbReference type="PANTHER" id="PTHR21445:SF0">
    <property type="entry name" value="APURINIC-APYRIMIDINIC ENDONUCLEASE"/>
    <property type="match status" value="1"/>
</dbReference>
<dbReference type="PANTHER" id="PTHR21445">
    <property type="entry name" value="ENDONUCLEASE IV ENDODEOXYRIBONUCLEASE IV"/>
    <property type="match status" value="1"/>
</dbReference>
<dbReference type="GO" id="GO:0003906">
    <property type="term" value="F:DNA-(apurinic or apyrimidinic site) endonuclease activity"/>
    <property type="evidence" value="ECO:0007669"/>
    <property type="project" value="TreeGrafter"/>
</dbReference>
<evidence type="ECO:0000256" key="4">
    <source>
        <dbReference type="ARBA" id="ARBA00022801"/>
    </source>
</evidence>
<dbReference type="CDD" id="cd00019">
    <property type="entry name" value="AP2Ec"/>
    <property type="match status" value="1"/>
</dbReference>
<gene>
    <name evidence="7" type="primary">nfo</name>
    <name evidence="9" type="ORF">UR67_C0001G0023</name>
</gene>
<comment type="similarity">
    <text evidence="1 7">Belongs to the AP endonuclease 2 family.</text>
</comment>
<feature type="binding site" evidence="7">
    <location>
        <position position="212"/>
    </location>
    <ligand>
        <name>Zn(2+)</name>
        <dbReference type="ChEBI" id="CHEBI:29105"/>
        <label>2</label>
    </ligand>
</feature>
<dbReference type="Gene3D" id="3.20.20.150">
    <property type="entry name" value="Divalent-metal-dependent TIM barrel enzymes"/>
    <property type="match status" value="1"/>
</dbReference>
<sequence>MRYLGCHVSVAGGLQNAITNAEKLVVNSIQIHPSPPQRWISKEFQDEIAKNFNAVRKNSNVEKVFFHGIYLINLATPNKQNFHLSKISLVYYLNLCEKIKGDGVIFHMGSFKDISEDDGFKQIILGINWILEQTENKSKLILESAAGAGNIVGDRLEELAKVYDGIKNKDRVAFALDTQHMWASGYDWVKNTEKIVKDMDHFLGLDKILAFHLNDSKTDLGSKKDRHENLGMGLIGEKGIKNVINHPKLKQIPFILETPVLKDMSTAKSDIDKLKSWVED</sequence>
<comment type="function">
    <text evidence="7">Endonuclease IV plays a role in DNA repair. It cleaves phosphodiester bonds at apurinic or apyrimidinic (AP) sites, generating a 3'-hydroxyl group and a 5'-terminal sugar phosphate.</text>
</comment>
<dbReference type="PROSITE" id="PS51432">
    <property type="entry name" value="AP_NUCLEASE_F2_4"/>
    <property type="match status" value="1"/>
</dbReference>